<feature type="domain" description="L,D-TPase catalytic" evidence="2">
    <location>
        <begin position="41"/>
        <end position="210"/>
    </location>
</feature>
<dbReference type="InterPro" id="IPR005490">
    <property type="entry name" value="LD_TPept_cat_dom"/>
</dbReference>
<dbReference type="GO" id="GO:0009252">
    <property type="term" value="P:peptidoglycan biosynthetic process"/>
    <property type="evidence" value="ECO:0007669"/>
    <property type="project" value="UniProtKB-KW"/>
</dbReference>
<accession>A0A4Q2TRL4</accession>
<keyword evidence="1" id="KW-0573">Peptidoglycan synthesis</keyword>
<feature type="active site" description="Proton donor/acceptor" evidence="1">
    <location>
        <position position="174"/>
    </location>
</feature>
<dbReference type="Proteomes" id="UP000291088">
    <property type="component" value="Unassembled WGS sequence"/>
</dbReference>
<comment type="caution">
    <text evidence="3">The sequence shown here is derived from an EMBL/GenBank/DDBJ whole genome shotgun (WGS) entry which is preliminary data.</text>
</comment>
<dbReference type="OrthoDB" id="9804204at2"/>
<evidence type="ECO:0000313" key="3">
    <source>
        <dbReference type="EMBL" id="RYC23239.1"/>
    </source>
</evidence>
<keyword evidence="1" id="KW-0961">Cell wall biogenesis/degradation</keyword>
<dbReference type="PANTHER" id="PTHR38589:SF1">
    <property type="entry name" value="BLR0621 PROTEIN"/>
    <property type="match status" value="1"/>
</dbReference>
<feature type="active site" description="Nucleophile" evidence="1">
    <location>
        <position position="186"/>
    </location>
</feature>
<keyword evidence="1" id="KW-0133">Cell shape</keyword>
<keyword evidence="4" id="KW-1185">Reference proteome</keyword>
<name>A0A4Q2TRL4_9HYPH</name>
<dbReference type="Pfam" id="PF03734">
    <property type="entry name" value="YkuD"/>
    <property type="match status" value="1"/>
</dbReference>
<organism evidence="3 4">
    <name type="scientific">Ciceribacter ferrooxidans</name>
    <dbReference type="NCBI Taxonomy" id="2509717"/>
    <lineage>
        <taxon>Bacteria</taxon>
        <taxon>Pseudomonadati</taxon>
        <taxon>Pseudomonadota</taxon>
        <taxon>Alphaproteobacteria</taxon>
        <taxon>Hyphomicrobiales</taxon>
        <taxon>Rhizobiaceae</taxon>
        <taxon>Ciceribacter</taxon>
    </lineage>
</organism>
<dbReference type="AlphaFoldDB" id="A0A4Q2TRL4"/>
<evidence type="ECO:0000259" key="2">
    <source>
        <dbReference type="PROSITE" id="PS52029"/>
    </source>
</evidence>
<dbReference type="GO" id="GO:0071555">
    <property type="term" value="P:cell wall organization"/>
    <property type="evidence" value="ECO:0007669"/>
    <property type="project" value="UniProtKB-UniRule"/>
</dbReference>
<evidence type="ECO:0000313" key="4">
    <source>
        <dbReference type="Proteomes" id="UP000291088"/>
    </source>
</evidence>
<dbReference type="EMBL" id="SDVB01000106">
    <property type="protein sequence ID" value="RYC23239.1"/>
    <property type="molecule type" value="Genomic_DNA"/>
</dbReference>
<reference evidence="3 4" key="1">
    <citation type="submission" date="2019-01" db="EMBL/GenBank/DDBJ databases">
        <authorList>
            <person name="Deng T."/>
        </authorList>
    </citation>
    <scope>NUCLEOTIDE SEQUENCE [LARGE SCALE GENOMIC DNA]</scope>
    <source>
        <strain evidence="3 4">F8825</strain>
    </source>
</reference>
<proteinExistence type="predicted"/>
<gene>
    <name evidence="3" type="ORF">EUU22_03850</name>
</gene>
<dbReference type="GO" id="GO:0008360">
    <property type="term" value="P:regulation of cell shape"/>
    <property type="evidence" value="ECO:0007669"/>
    <property type="project" value="UniProtKB-UniRule"/>
</dbReference>
<dbReference type="GO" id="GO:0016740">
    <property type="term" value="F:transferase activity"/>
    <property type="evidence" value="ECO:0007669"/>
    <property type="project" value="InterPro"/>
</dbReference>
<evidence type="ECO:0000256" key="1">
    <source>
        <dbReference type="PROSITE-ProRule" id="PRU01373"/>
    </source>
</evidence>
<sequence length="213" mass="24088">MPGISAGSRIRRWWLRTVAASPVISRWAIDPRRLRKVREEKYVDLIVKKTGEALWEARHGDRSWRCAVGRGGIRLQKAEGDGVSPVGCWPIRQVYYRADRMEKPVTALPRQAIDRLDGWCDEPSDPQYNRKVRLPYAASHEELWREDELYDIVVVLGHNDDPVVPGAGSAIFLHLARPNYSPTAGCAALSREDLLEFLARADPSVRLCFSDAA</sequence>
<dbReference type="PANTHER" id="PTHR38589">
    <property type="entry name" value="BLR0621 PROTEIN"/>
    <property type="match status" value="1"/>
</dbReference>
<dbReference type="PROSITE" id="PS52029">
    <property type="entry name" value="LD_TPASE"/>
    <property type="match status" value="1"/>
</dbReference>
<comment type="pathway">
    <text evidence="1">Cell wall biogenesis; peptidoglycan biosynthesis.</text>
</comment>
<protein>
    <recommendedName>
        <fullName evidence="2">L,D-TPase catalytic domain-containing protein</fullName>
    </recommendedName>
</protein>